<sequence length="76" mass="8277">MYLLLSVMPAVLRMEEELAERAGVLLPSVGTRAEHQSCGSPSSVGLRHSRPELWFPLLGGAKAQQTRAVVPPPRWG</sequence>
<organism evidence="1 2">
    <name type="scientific">Muraenolepis orangiensis</name>
    <name type="common">Patagonian moray cod</name>
    <dbReference type="NCBI Taxonomy" id="630683"/>
    <lineage>
        <taxon>Eukaryota</taxon>
        <taxon>Metazoa</taxon>
        <taxon>Chordata</taxon>
        <taxon>Craniata</taxon>
        <taxon>Vertebrata</taxon>
        <taxon>Euteleostomi</taxon>
        <taxon>Actinopterygii</taxon>
        <taxon>Neopterygii</taxon>
        <taxon>Teleostei</taxon>
        <taxon>Neoteleostei</taxon>
        <taxon>Acanthomorphata</taxon>
        <taxon>Zeiogadaria</taxon>
        <taxon>Gadariae</taxon>
        <taxon>Gadiformes</taxon>
        <taxon>Muraenolepidoidei</taxon>
        <taxon>Muraenolepididae</taxon>
        <taxon>Muraenolepis</taxon>
    </lineage>
</organism>
<reference evidence="1" key="1">
    <citation type="submission" date="2022-07" db="EMBL/GenBank/DDBJ databases">
        <title>Chromosome-level genome of Muraenolepis orangiensis.</title>
        <authorList>
            <person name="Kim J."/>
        </authorList>
    </citation>
    <scope>NUCLEOTIDE SEQUENCE</scope>
    <source>
        <strain evidence="1">KU_S4_2022</strain>
        <tissue evidence="1">Muscle</tissue>
    </source>
</reference>
<comment type="caution">
    <text evidence="1">The sequence shown here is derived from an EMBL/GenBank/DDBJ whole genome shotgun (WGS) entry which is preliminary data.</text>
</comment>
<dbReference type="AlphaFoldDB" id="A0A9Q0I7X7"/>
<proteinExistence type="predicted"/>
<dbReference type="EMBL" id="JANIIK010000117">
    <property type="protein sequence ID" value="KAJ3586886.1"/>
    <property type="molecule type" value="Genomic_DNA"/>
</dbReference>
<gene>
    <name evidence="1" type="ORF">NHX12_013278</name>
</gene>
<dbReference type="Proteomes" id="UP001148018">
    <property type="component" value="Unassembled WGS sequence"/>
</dbReference>
<evidence type="ECO:0000313" key="2">
    <source>
        <dbReference type="Proteomes" id="UP001148018"/>
    </source>
</evidence>
<evidence type="ECO:0000313" key="1">
    <source>
        <dbReference type="EMBL" id="KAJ3586886.1"/>
    </source>
</evidence>
<keyword evidence="2" id="KW-1185">Reference proteome</keyword>
<name>A0A9Q0I7X7_9TELE</name>
<protein>
    <submittedName>
        <fullName evidence="1">Uncharacterized protein</fullName>
    </submittedName>
</protein>
<accession>A0A9Q0I7X7</accession>